<feature type="transmembrane region" description="Helical" evidence="6">
    <location>
        <begin position="327"/>
        <end position="346"/>
    </location>
</feature>
<keyword evidence="5 6" id="KW-0472">Membrane</keyword>
<keyword evidence="3 6" id="KW-0812">Transmembrane</keyword>
<feature type="transmembrane region" description="Helical" evidence="6">
    <location>
        <begin position="266"/>
        <end position="297"/>
    </location>
</feature>
<evidence type="ECO:0000256" key="2">
    <source>
        <dbReference type="ARBA" id="ARBA00022475"/>
    </source>
</evidence>
<feature type="transmembrane region" description="Helical" evidence="6">
    <location>
        <begin position="416"/>
        <end position="435"/>
    </location>
</feature>
<organism evidence="9 10">
    <name type="scientific">Mammaliicoccus lentus</name>
    <name type="common">Staphylococcus lentus</name>
    <dbReference type="NCBI Taxonomy" id="42858"/>
    <lineage>
        <taxon>Bacteria</taxon>
        <taxon>Bacillati</taxon>
        <taxon>Bacillota</taxon>
        <taxon>Bacilli</taxon>
        <taxon>Bacillales</taxon>
        <taxon>Staphylococcaceae</taxon>
        <taxon>Mammaliicoccus</taxon>
    </lineage>
</organism>
<dbReference type="InterPro" id="IPR052159">
    <property type="entry name" value="Competence_DNA_uptake"/>
</dbReference>
<feature type="transmembrane region" description="Helical" evidence="6">
    <location>
        <begin position="6"/>
        <end position="30"/>
    </location>
</feature>
<feature type="transmembrane region" description="Helical" evidence="6">
    <location>
        <begin position="386"/>
        <end position="410"/>
    </location>
</feature>
<sequence>MYFYLALYLLSGILIVFNIYIGMIFLSIVILSCMIKLKSYRIAILGIIFVVIGYLILPSIQLPQLDSFNHEKRNKAPLHDFIEFKDDMVIDGDLFKSIAQQKGKTYQVYYTIKSKEEKDKILNNLPLFKKCEVYYDYSDPLPNTNSLKFNYKEYLIQQDIEGIIKIKQPFLKSCINSKLNLLEKLQFHREHLILNLKKLNSEYIEDIIALTLGETKYLSSERIEELKHLGIYHLYAVSGSHVALLSVFLFNILLKFKLRYHQAELIIFILLPIYAVLTGLSPSVIRAVAVVMLYLVIKKFTRLDSLQILSITFILSVMYKPFIIYDIGFQLSYLVSTFLLLTIPIIKTFHFIYKLICINLIAQISTFPILIMHFNTFQWLGLLTNFFFIPWFELILFPLVMIFLIIYVTIGFVPNILIYLTDLMLSITIDIIQIINNFNIEDIVVRNLSHISYFLIFIICVMISMYILKKKIFKAIIIFILVIITVTYDFKEDRVILRFLDVGQGDAMVTYHKDTNQIVMIDTGGKMLSNKKDWQIKDNELSYTKSVLIPELHEKGIRKIDYLIVSHPHLDHMGELEELSKKIKIKNLIINKRTWDNKELKLLISSLEQKGITIIDSVGLKNIKVGKAIYRFYNQDTKSHPDKNENSIITELEVYNKKIISTGDATQNNERTVLNKIDHQYDILKVGHHGSSTSSTEEFLSRVKPRLCIISAGRGNKYGLPKKVTIKKLQNHKCKILNTQDIGGITITLTKAGISTTNGLYDYNKSG</sequence>
<dbReference type="Pfam" id="PF03772">
    <property type="entry name" value="Competence"/>
    <property type="match status" value="1"/>
</dbReference>
<reference evidence="9" key="1">
    <citation type="journal article" date="2023" name="Antibiotics">
        <title>Prevalence and Molecular Characterization of Methicillin-Resistant Staphylococci (MRS) and Mammaliicocci (MRM) in Dromedary Camels from Algeria: First Detection of SCCmec-mecC Hybrid in Methicillin-Resistant Mammaliicoccus lentus.</title>
        <authorList>
            <person name="Belhout C."/>
            <person name="Boyen F."/>
            <person name="Vereecke N."/>
            <person name="Theuns S."/>
            <person name="Taibi N."/>
            <person name="Stegger M."/>
            <person name="de la Fe-Rodriguez P.Y."/>
            <person name="Bouayad L."/>
            <person name="Elgroud R."/>
            <person name="Butaye P."/>
        </authorList>
    </citation>
    <scope>NUCLEOTIDE SEQUENCE</scope>
    <source>
        <strain evidence="9">7048</strain>
    </source>
</reference>
<protein>
    <submittedName>
        <fullName evidence="9">DNA internalization-related competence protein ComEC/Rec2</fullName>
    </submittedName>
</protein>
<evidence type="ECO:0000313" key="10">
    <source>
        <dbReference type="Proteomes" id="UP001223261"/>
    </source>
</evidence>
<dbReference type="Pfam" id="PF00753">
    <property type="entry name" value="Lactamase_B"/>
    <property type="match status" value="1"/>
</dbReference>
<feature type="domain" description="ComEC/Rec2-related protein" evidence="8">
    <location>
        <begin position="210"/>
        <end position="469"/>
    </location>
</feature>
<dbReference type="EMBL" id="CP118848">
    <property type="protein sequence ID" value="WHI58731.1"/>
    <property type="molecule type" value="Genomic_DNA"/>
</dbReference>
<keyword evidence="4 6" id="KW-1133">Transmembrane helix</keyword>
<dbReference type="InterPro" id="IPR001279">
    <property type="entry name" value="Metallo-B-lactamas"/>
</dbReference>
<proteinExistence type="predicted"/>
<dbReference type="Proteomes" id="UP001223261">
    <property type="component" value="Chromosome"/>
</dbReference>
<dbReference type="NCBIfam" id="TIGR00360">
    <property type="entry name" value="ComEC_N-term"/>
    <property type="match status" value="1"/>
</dbReference>
<evidence type="ECO:0000313" key="9">
    <source>
        <dbReference type="EMBL" id="WHI58731.1"/>
    </source>
</evidence>
<comment type="subcellular location">
    <subcellularLocation>
        <location evidence="1">Cell membrane</location>
        <topology evidence="1">Multi-pass membrane protein</topology>
    </subcellularLocation>
</comment>
<dbReference type="InterPro" id="IPR036866">
    <property type="entry name" value="RibonucZ/Hydroxyglut_hydro"/>
</dbReference>
<gene>
    <name evidence="9" type="ORF">PYH69_08160</name>
</gene>
<name>A0AAX3W1F8_MAMLE</name>
<dbReference type="InterPro" id="IPR004477">
    <property type="entry name" value="ComEC_N"/>
</dbReference>
<dbReference type="NCBIfam" id="TIGR00361">
    <property type="entry name" value="ComEC_Rec2"/>
    <property type="match status" value="1"/>
</dbReference>
<dbReference type="PANTHER" id="PTHR30619">
    <property type="entry name" value="DNA INTERNALIZATION/COMPETENCE PROTEIN COMEC/REC2"/>
    <property type="match status" value="1"/>
</dbReference>
<feature type="transmembrane region" description="Helical" evidence="6">
    <location>
        <begin position="42"/>
        <end position="60"/>
    </location>
</feature>
<evidence type="ECO:0000256" key="6">
    <source>
        <dbReference type="SAM" id="Phobius"/>
    </source>
</evidence>
<dbReference type="Gene3D" id="3.60.15.10">
    <property type="entry name" value="Ribonuclease Z/Hydroxyacylglutathione hydrolase-like"/>
    <property type="match status" value="1"/>
</dbReference>
<dbReference type="InterPro" id="IPR035681">
    <property type="entry name" value="ComA-like_MBL"/>
</dbReference>
<feature type="transmembrane region" description="Helical" evidence="6">
    <location>
        <begin position="352"/>
        <end position="374"/>
    </location>
</feature>
<dbReference type="CDD" id="cd07731">
    <property type="entry name" value="ComA-like_MBL-fold"/>
    <property type="match status" value="1"/>
</dbReference>
<keyword evidence="2" id="KW-1003">Cell membrane</keyword>
<evidence type="ECO:0000256" key="4">
    <source>
        <dbReference type="ARBA" id="ARBA00022989"/>
    </source>
</evidence>
<feature type="transmembrane region" description="Helical" evidence="6">
    <location>
        <begin position="472"/>
        <end position="490"/>
    </location>
</feature>
<feature type="domain" description="Metallo-beta-lactamase" evidence="7">
    <location>
        <begin position="505"/>
        <end position="706"/>
    </location>
</feature>
<evidence type="ECO:0000259" key="8">
    <source>
        <dbReference type="Pfam" id="PF03772"/>
    </source>
</evidence>
<dbReference type="PANTHER" id="PTHR30619:SF1">
    <property type="entry name" value="RECOMBINATION PROTEIN 2"/>
    <property type="match status" value="1"/>
</dbReference>
<feature type="transmembrane region" description="Helical" evidence="6">
    <location>
        <begin position="232"/>
        <end position="254"/>
    </location>
</feature>
<dbReference type="SUPFAM" id="SSF56281">
    <property type="entry name" value="Metallo-hydrolase/oxidoreductase"/>
    <property type="match status" value="1"/>
</dbReference>
<feature type="transmembrane region" description="Helical" evidence="6">
    <location>
        <begin position="447"/>
        <end position="466"/>
    </location>
</feature>
<evidence type="ECO:0000259" key="7">
    <source>
        <dbReference type="Pfam" id="PF00753"/>
    </source>
</evidence>
<evidence type="ECO:0000256" key="3">
    <source>
        <dbReference type="ARBA" id="ARBA00022692"/>
    </source>
</evidence>
<dbReference type="InterPro" id="IPR004797">
    <property type="entry name" value="Competence_ComEC/Rec2"/>
</dbReference>
<dbReference type="AlphaFoldDB" id="A0AAX3W1F8"/>
<accession>A0AAX3W1F8</accession>
<evidence type="ECO:0000256" key="5">
    <source>
        <dbReference type="ARBA" id="ARBA00023136"/>
    </source>
</evidence>
<evidence type="ECO:0000256" key="1">
    <source>
        <dbReference type="ARBA" id="ARBA00004651"/>
    </source>
</evidence>
<dbReference type="GO" id="GO:0030420">
    <property type="term" value="P:establishment of competence for transformation"/>
    <property type="evidence" value="ECO:0007669"/>
    <property type="project" value="InterPro"/>
</dbReference>
<dbReference type="RefSeq" id="WP_282861681.1">
    <property type="nucleotide sequence ID" value="NZ_CP118848.1"/>
</dbReference>
<dbReference type="GO" id="GO:0005886">
    <property type="term" value="C:plasma membrane"/>
    <property type="evidence" value="ECO:0007669"/>
    <property type="project" value="UniProtKB-SubCell"/>
</dbReference>